<dbReference type="STRING" id="59925.EU91_0958"/>
<dbReference type="PIRSF" id="PIRSF000846">
    <property type="entry name" value="ATP_adenylyltr"/>
    <property type="match status" value="1"/>
</dbReference>
<dbReference type="Pfam" id="PF19327">
    <property type="entry name" value="Ap4A_phos_N"/>
    <property type="match status" value="1"/>
</dbReference>
<dbReference type="PANTHER" id="PTHR38420">
    <property type="entry name" value="AP-4-A PHOSPHORYLASE II"/>
    <property type="match status" value="1"/>
</dbReference>
<proteinExistence type="predicted"/>
<evidence type="ECO:0000259" key="2">
    <source>
        <dbReference type="Pfam" id="PF09830"/>
    </source>
</evidence>
<comment type="caution">
    <text evidence="4">The sequence shown here is derived from an EMBL/GenBank/DDBJ whole genome shotgun (WGS) entry which is preliminary data.</text>
</comment>
<gene>
    <name evidence="4" type="ORF">EU91_0958</name>
</gene>
<dbReference type="GO" id="GO:0005524">
    <property type="term" value="F:ATP binding"/>
    <property type="evidence" value="ECO:0007669"/>
    <property type="project" value="InterPro"/>
</dbReference>
<evidence type="ECO:0000256" key="1">
    <source>
        <dbReference type="PIRSR" id="PIRSR000846-1"/>
    </source>
</evidence>
<dbReference type="InterPro" id="IPR019200">
    <property type="entry name" value="ATP_adenylylTrfase_C"/>
</dbReference>
<dbReference type="Gene3D" id="3.30.428.70">
    <property type="match status" value="1"/>
</dbReference>
<dbReference type="InterPro" id="IPR043171">
    <property type="entry name" value="Ap4A_phos1/2-like"/>
</dbReference>
<dbReference type="Pfam" id="PF09830">
    <property type="entry name" value="ATP_transf"/>
    <property type="match status" value="1"/>
</dbReference>
<dbReference type="GO" id="GO:0003877">
    <property type="term" value="F:ATP:ADP adenylyltransferase activity"/>
    <property type="evidence" value="ECO:0007669"/>
    <property type="project" value="UniProtKB-EC"/>
</dbReference>
<protein>
    <submittedName>
        <fullName evidence="4">Putative ATP adenylyltransferase</fullName>
        <ecNumber evidence="4">2.7.7.53</ecNumber>
    </submittedName>
</protein>
<dbReference type="PANTHER" id="PTHR38420:SF1">
    <property type="entry name" value="PUTATIVE (AFU_ORTHOLOGUE AFUA_5G14690)-RELATED"/>
    <property type="match status" value="1"/>
</dbReference>
<accession>A0A0A1ZI81</accession>
<feature type="domain" description="ATP adenylyltransferase C-terminal" evidence="2">
    <location>
        <begin position="187"/>
        <end position="274"/>
    </location>
</feature>
<feature type="domain" description="Ap4A phosphorylase 1/2 N-terminal" evidence="3">
    <location>
        <begin position="5"/>
        <end position="148"/>
    </location>
</feature>
<dbReference type="EC" id="2.7.7.53" evidence="4"/>
<name>A0A0A1ZI81_PROMR</name>
<reference evidence="5" key="1">
    <citation type="journal article" date="2014" name="Sci. Data">
        <title>Genomes of diverse isolates of the marine cyanobacterium Prochlorococcus.</title>
        <authorList>
            <person name="Biller S."/>
            <person name="Berube P."/>
            <person name="Thompson J."/>
            <person name="Kelly L."/>
            <person name="Roggensack S."/>
            <person name="Awad L."/>
            <person name="Roache-Johnson K."/>
            <person name="Ding H."/>
            <person name="Giovannoni S.J."/>
            <person name="Moore L.R."/>
            <person name="Chisholm S.W."/>
        </authorList>
    </citation>
    <scope>NUCLEOTIDE SEQUENCE [LARGE SCALE GENOMIC DNA]</scope>
    <source>
        <strain evidence="5">GP2</strain>
    </source>
</reference>
<keyword evidence="4" id="KW-0808">Transferase</keyword>
<dbReference type="SUPFAM" id="SSF54197">
    <property type="entry name" value="HIT-like"/>
    <property type="match status" value="1"/>
</dbReference>
<dbReference type="eggNOG" id="COG4360">
    <property type="taxonomic scope" value="Bacteria"/>
</dbReference>
<dbReference type="InterPro" id="IPR045759">
    <property type="entry name" value="Ap4A_phos1/2_N"/>
</dbReference>
<dbReference type="EMBL" id="JNAH01000004">
    <property type="protein sequence ID" value="KGF87923.1"/>
    <property type="molecule type" value="Genomic_DNA"/>
</dbReference>
<dbReference type="InterPro" id="IPR036265">
    <property type="entry name" value="HIT-like_sf"/>
</dbReference>
<evidence type="ECO:0000313" key="5">
    <source>
        <dbReference type="Proteomes" id="UP000030598"/>
    </source>
</evidence>
<dbReference type="AlphaFoldDB" id="A0A0A1ZI81"/>
<feature type="active site" description="Nucleophile" evidence="1">
    <location>
        <position position="143"/>
    </location>
</feature>
<organism evidence="4 5">
    <name type="scientific">Prochlorococcus marinus str. GP2</name>
    <dbReference type="NCBI Taxonomy" id="59925"/>
    <lineage>
        <taxon>Bacteria</taxon>
        <taxon>Bacillati</taxon>
        <taxon>Cyanobacteriota</taxon>
        <taxon>Cyanophyceae</taxon>
        <taxon>Synechococcales</taxon>
        <taxon>Prochlorococcaceae</taxon>
        <taxon>Prochlorococcus</taxon>
    </lineage>
</organism>
<dbReference type="InterPro" id="IPR009163">
    <property type="entry name" value="Ap4A_phos1/2"/>
</dbReference>
<keyword evidence="4" id="KW-0548">Nucleotidyltransferase</keyword>
<dbReference type="RefSeq" id="WP_032524453.1">
    <property type="nucleotide sequence ID" value="NZ_CP138934.1"/>
</dbReference>
<evidence type="ECO:0000313" key="4">
    <source>
        <dbReference type="EMBL" id="KGF87923.1"/>
    </source>
</evidence>
<sequence length="276" mass="32483">MSLEIYWKKALEQTRLSIDDESLYPLKTDIITRDLYEKDDFIIRKLDTSKFNKKKIYGPKQNPFCPWEKILEIDKIGDYHQLILNKYPVQKGHILLITNEWKPQNGWLDIKDWKAIQQVNKDTSGLWFFNSSPIAGASQPHRHFQLLRRSKGEVSCPREKWFLEMNSYQDIDSKLKKNIIVSKFNFLENPSCLFEFYLELCKKLGLGDPVNDKKPIYPYNILITNEWIAIIKRKNDHIHGFSINGLGFAGYLLVTENSNITYLKKFGPEKLLESFV</sequence>
<evidence type="ECO:0000259" key="3">
    <source>
        <dbReference type="Pfam" id="PF19327"/>
    </source>
</evidence>
<dbReference type="OrthoDB" id="421767at2"/>
<dbReference type="GO" id="GO:0009117">
    <property type="term" value="P:nucleotide metabolic process"/>
    <property type="evidence" value="ECO:0007669"/>
    <property type="project" value="InterPro"/>
</dbReference>
<dbReference type="Proteomes" id="UP000030598">
    <property type="component" value="Unassembled WGS sequence"/>
</dbReference>